<dbReference type="EMBL" id="QYRP01000002">
    <property type="protein sequence ID" value="RJS45746.1"/>
    <property type="molecule type" value="Genomic_DNA"/>
</dbReference>
<evidence type="ECO:0000259" key="3">
    <source>
        <dbReference type="Pfam" id="PF03807"/>
    </source>
</evidence>
<feature type="binding site" evidence="2">
    <location>
        <position position="71"/>
    </location>
    <ligand>
        <name>NADPH</name>
        <dbReference type="ChEBI" id="CHEBI:57783"/>
    </ligand>
</feature>
<comment type="similarity">
    <text evidence="1">Belongs to the pyrroline-5-carboxylate reductase family.</text>
</comment>
<reference evidence="6" key="1">
    <citation type="submission" date="2018-09" db="EMBL/GenBank/DDBJ databases">
        <authorList>
            <person name="Zhu H."/>
        </authorList>
    </citation>
    <scope>NUCLEOTIDE SEQUENCE [LARGE SCALE GENOMIC DNA]</scope>
    <source>
        <strain evidence="6">K1W22B-1</strain>
    </source>
</reference>
<dbReference type="InterPro" id="IPR008927">
    <property type="entry name" value="6-PGluconate_DH-like_C_sf"/>
</dbReference>
<dbReference type="Proteomes" id="UP000276542">
    <property type="component" value="Unassembled WGS sequence"/>
</dbReference>
<dbReference type="GO" id="GO:0055129">
    <property type="term" value="P:L-proline biosynthetic process"/>
    <property type="evidence" value="ECO:0007669"/>
    <property type="project" value="TreeGrafter"/>
</dbReference>
<feature type="domain" description="Pyrroline-5-carboxylate reductase catalytic N-terminal" evidence="3">
    <location>
        <begin position="19"/>
        <end position="111"/>
    </location>
</feature>
<sequence length="270" mass="27900">MAASEPRPRVDRLEPMTTYGILGVGSIASAIVTGLCDGVSDAPEIVLSPRNADRAAALASTFPSVRTATTNQAVVDASDVVLVCVLPEQAPEVLRGLAFRADHRVVSAVAGLPLGDLAALVAPAQEIARSIPLMAVATRGGTTPVFPATPSATTLYDLLGTSLHVDTEATFDAIVGASATVAAYFDYLGTITAWLADRGLAPGDAGPYVAATFASLTDELSRPEVDFGALAQAHTTPGGLNEQFARDLRQAGITDAVRRGLDRIHARVRG</sequence>
<keyword evidence="2" id="KW-0521">NADP</keyword>
<dbReference type="Pfam" id="PF14748">
    <property type="entry name" value="P5CR_dimer"/>
    <property type="match status" value="1"/>
</dbReference>
<protein>
    <recommendedName>
        <fullName evidence="7">Pyrroline-5-carboxylate reductase</fullName>
    </recommendedName>
</protein>
<dbReference type="InterPro" id="IPR029036">
    <property type="entry name" value="P5CR_dimer"/>
</dbReference>
<evidence type="ECO:0000313" key="6">
    <source>
        <dbReference type="Proteomes" id="UP000276542"/>
    </source>
</evidence>
<dbReference type="OrthoDB" id="4425838at2"/>
<dbReference type="Gene3D" id="3.40.50.720">
    <property type="entry name" value="NAD(P)-binding Rossmann-like Domain"/>
    <property type="match status" value="1"/>
</dbReference>
<comment type="caution">
    <text evidence="5">The sequence shown here is derived from an EMBL/GenBank/DDBJ whole genome shotgun (WGS) entry which is preliminary data.</text>
</comment>
<feature type="domain" description="Pyrroline-5-carboxylate reductase dimerisation" evidence="4">
    <location>
        <begin position="168"/>
        <end position="268"/>
    </location>
</feature>
<evidence type="ECO:0000256" key="2">
    <source>
        <dbReference type="PIRSR" id="PIRSR000193-1"/>
    </source>
</evidence>
<dbReference type="AlphaFoldDB" id="A0A3A5H4W0"/>
<dbReference type="SUPFAM" id="SSF48179">
    <property type="entry name" value="6-phosphogluconate dehydrogenase C-terminal domain-like"/>
    <property type="match status" value="1"/>
</dbReference>
<dbReference type="InterPro" id="IPR028939">
    <property type="entry name" value="P5C_Rdtase_cat_N"/>
</dbReference>
<dbReference type="InterPro" id="IPR036291">
    <property type="entry name" value="NAD(P)-bd_dom_sf"/>
</dbReference>
<dbReference type="PIRSF" id="PIRSF000193">
    <property type="entry name" value="Pyrrol-5-carb_rd"/>
    <property type="match status" value="1"/>
</dbReference>
<gene>
    <name evidence="5" type="ORF">D4739_05580</name>
</gene>
<accession>A0A3A5H4W0</accession>
<dbReference type="SUPFAM" id="SSF51735">
    <property type="entry name" value="NAD(P)-binding Rossmann-fold domains"/>
    <property type="match status" value="1"/>
</dbReference>
<keyword evidence="6" id="KW-1185">Reference proteome</keyword>
<proteinExistence type="inferred from homology"/>
<evidence type="ECO:0000313" key="5">
    <source>
        <dbReference type="EMBL" id="RJS45746.1"/>
    </source>
</evidence>
<evidence type="ECO:0008006" key="7">
    <source>
        <dbReference type="Google" id="ProtNLM"/>
    </source>
</evidence>
<name>A0A3A5H4W0_9ACTN</name>
<evidence type="ECO:0000256" key="1">
    <source>
        <dbReference type="ARBA" id="ARBA00005525"/>
    </source>
</evidence>
<dbReference type="Pfam" id="PF03807">
    <property type="entry name" value="F420_oxidored"/>
    <property type="match status" value="1"/>
</dbReference>
<dbReference type="GO" id="GO:0004735">
    <property type="term" value="F:pyrroline-5-carboxylate reductase activity"/>
    <property type="evidence" value="ECO:0007669"/>
    <property type="project" value="InterPro"/>
</dbReference>
<dbReference type="InterPro" id="IPR000304">
    <property type="entry name" value="Pyrroline-COOH_reductase"/>
</dbReference>
<dbReference type="PANTHER" id="PTHR11645:SF13">
    <property type="entry name" value="PYRROLINE-5-CARBOXYLATE REDUCTASE CATALYTIC N-TERMINAL DOMAIN-CONTAINING PROTEIN"/>
    <property type="match status" value="1"/>
</dbReference>
<evidence type="ECO:0000259" key="4">
    <source>
        <dbReference type="Pfam" id="PF14748"/>
    </source>
</evidence>
<dbReference type="PANTHER" id="PTHR11645">
    <property type="entry name" value="PYRROLINE-5-CARBOXYLATE REDUCTASE"/>
    <property type="match status" value="1"/>
</dbReference>
<organism evidence="5 6">
    <name type="scientific">Nocardioides cavernaquae</name>
    <dbReference type="NCBI Taxonomy" id="2321396"/>
    <lineage>
        <taxon>Bacteria</taxon>
        <taxon>Bacillati</taxon>
        <taxon>Actinomycetota</taxon>
        <taxon>Actinomycetes</taxon>
        <taxon>Propionibacteriales</taxon>
        <taxon>Nocardioidaceae</taxon>
        <taxon>Nocardioides</taxon>
    </lineage>
</organism>